<dbReference type="AlphaFoldDB" id="A0A0V0QDJ6"/>
<dbReference type="EMBL" id="LDAU01000194">
    <property type="protein sequence ID" value="KRX00232.1"/>
    <property type="molecule type" value="Genomic_DNA"/>
</dbReference>
<accession>A0A0V0QDJ6</accession>
<evidence type="ECO:0000256" key="1">
    <source>
        <dbReference type="SAM" id="MobiDB-lite"/>
    </source>
</evidence>
<protein>
    <submittedName>
        <fullName evidence="2">Uncharacterized protein</fullName>
    </submittedName>
</protein>
<feature type="compositionally biased region" description="Basic and acidic residues" evidence="1">
    <location>
        <begin position="29"/>
        <end position="46"/>
    </location>
</feature>
<dbReference type="InParanoid" id="A0A0V0QDJ6"/>
<sequence>MQNIVKQFRTGLLQTSKLQSVIKQQPRFNHSEQSDKPNSKTEQQERDYLFREEQVQIREQLHNRKGQFSQHFSETRPLKAIFEKYKLGEISEQLEEDLLVWKHTQY</sequence>
<name>A0A0V0QDJ6_PSEPJ</name>
<evidence type="ECO:0000313" key="2">
    <source>
        <dbReference type="EMBL" id="KRX00232.1"/>
    </source>
</evidence>
<evidence type="ECO:0000313" key="3">
    <source>
        <dbReference type="Proteomes" id="UP000054937"/>
    </source>
</evidence>
<reference evidence="2 3" key="1">
    <citation type="journal article" date="2015" name="Sci. Rep.">
        <title>Genome of the facultative scuticociliatosis pathogen Pseudocohnilembus persalinus provides insight into its virulence through horizontal gene transfer.</title>
        <authorList>
            <person name="Xiong J."/>
            <person name="Wang G."/>
            <person name="Cheng J."/>
            <person name="Tian M."/>
            <person name="Pan X."/>
            <person name="Warren A."/>
            <person name="Jiang C."/>
            <person name="Yuan D."/>
            <person name="Miao W."/>
        </authorList>
    </citation>
    <scope>NUCLEOTIDE SEQUENCE [LARGE SCALE GENOMIC DNA]</scope>
    <source>
        <strain evidence="2">36N120E</strain>
    </source>
</reference>
<gene>
    <name evidence="2" type="ORF">PPERSA_10731</name>
</gene>
<comment type="caution">
    <text evidence="2">The sequence shown here is derived from an EMBL/GenBank/DDBJ whole genome shotgun (WGS) entry which is preliminary data.</text>
</comment>
<proteinExistence type="predicted"/>
<feature type="region of interest" description="Disordered" evidence="1">
    <location>
        <begin position="23"/>
        <end position="46"/>
    </location>
</feature>
<dbReference type="Proteomes" id="UP000054937">
    <property type="component" value="Unassembled WGS sequence"/>
</dbReference>
<keyword evidence="3" id="KW-1185">Reference proteome</keyword>
<organism evidence="2 3">
    <name type="scientific">Pseudocohnilembus persalinus</name>
    <name type="common">Ciliate</name>
    <dbReference type="NCBI Taxonomy" id="266149"/>
    <lineage>
        <taxon>Eukaryota</taxon>
        <taxon>Sar</taxon>
        <taxon>Alveolata</taxon>
        <taxon>Ciliophora</taxon>
        <taxon>Intramacronucleata</taxon>
        <taxon>Oligohymenophorea</taxon>
        <taxon>Scuticociliatia</taxon>
        <taxon>Philasterida</taxon>
        <taxon>Pseudocohnilembidae</taxon>
        <taxon>Pseudocohnilembus</taxon>
    </lineage>
</organism>